<sequence length="47" mass="5224">MEERYQICEIAIPVSKTFSDIGATVADNFDVTMPQFGQSLLQELTVS</sequence>
<accession>A0ABQ1Y4A5</accession>
<reference evidence="2" key="1">
    <citation type="journal article" date="2019" name="Int. J. Syst. Evol. Microbiol.">
        <title>The Global Catalogue of Microorganisms (GCM) 10K type strain sequencing project: providing services to taxonomists for standard genome sequencing and annotation.</title>
        <authorList>
            <consortium name="The Broad Institute Genomics Platform"/>
            <consortium name="The Broad Institute Genome Sequencing Center for Infectious Disease"/>
            <person name="Wu L."/>
            <person name="Ma J."/>
        </authorList>
    </citation>
    <scope>NUCLEOTIDE SEQUENCE [LARGE SCALE GENOMIC DNA]</scope>
    <source>
        <strain evidence="2">CGMCC 1.12769</strain>
    </source>
</reference>
<proteinExistence type="predicted"/>
<evidence type="ECO:0000313" key="1">
    <source>
        <dbReference type="EMBL" id="GGH11625.1"/>
    </source>
</evidence>
<evidence type="ECO:0000313" key="2">
    <source>
        <dbReference type="Proteomes" id="UP000659344"/>
    </source>
</evidence>
<keyword evidence="2" id="KW-1185">Reference proteome</keyword>
<gene>
    <name evidence="1" type="ORF">GCM10008013_03520</name>
</gene>
<organism evidence="1 2">
    <name type="scientific">Paenibacillus segetis</name>
    <dbReference type="NCBI Taxonomy" id="1325360"/>
    <lineage>
        <taxon>Bacteria</taxon>
        <taxon>Bacillati</taxon>
        <taxon>Bacillota</taxon>
        <taxon>Bacilli</taxon>
        <taxon>Bacillales</taxon>
        <taxon>Paenibacillaceae</taxon>
        <taxon>Paenibacillus</taxon>
    </lineage>
</organism>
<name>A0ABQ1Y4A5_9BACL</name>
<comment type="caution">
    <text evidence="1">The sequence shown here is derived from an EMBL/GenBank/DDBJ whole genome shotgun (WGS) entry which is preliminary data.</text>
</comment>
<protein>
    <submittedName>
        <fullName evidence="1">Uncharacterized protein</fullName>
    </submittedName>
</protein>
<dbReference type="EMBL" id="BMFT01000001">
    <property type="protein sequence ID" value="GGH11625.1"/>
    <property type="molecule type" value="Genomic_DNA"/>
</dbReference>
<dbReference type="Proteomes" id="UP000659344">
    <property type="component" value="Unassembled WGS sequence"/>
</dbReference>